<evidence type="ECO:0000313" key="2">
    <source>
        <dbReference type="Proteomes" id="UP001597461"/>
    </source>
</evidence>
<protein>
    <submittedName>
        <fullName evidence="1">Uncharacterized protein</fullName>
    </submittedName>
</protein>
<proteinExistence type="predicted"/>
<name>A0ABW5MP69_9SPHI</name>
<dbReference type="Proteomes" id="UP001597461">
    <property type="component" value="Unassembled WGS sequence"/>
</dbReference>
<evidence type="ECO:0000313" key="1">
    <source>
        <dbReference type="EMBL" id="MFD2585087.1"/>
    </source>
</evidence>
<sequence>MEFPQVEDDFENKRYILTNINNNEYNCTDAAISWMNAGGANFSNTAMGLFKNTPGNLGQVLRAKSGVNTSPGSGIQGKGECN</sequence>
<dbReference type="EMBL" id="JBHULL010000044">
    <property type="protein sequence ID" value="MFD2585087.1"/>
    <property type="molecule type" value="Genomic_DNA"/>
</dbReference>
<accession>A0ABW5MP69</accession>
<organism evidence="1 2">
    <name type="scientific">Pedobacter vanadiisoli</name>
    <dbReference type="NCBI Taxonomy" id="1761975"/>
    <lineage>
        <taxon>Bacteria</taxon>
        <taxon>Pseudomonadati</taxon>
        <taxon>Bacteroidota</taxon>
        <taxon>Sphingobacteriia</taxon>
        <taxon>Sphingobacteriales</taxon>
        <taxon>Sphingobacteriaceae</taxon>
        <taxon>Pedobacter</taxon>
    </lineage>
</organism>
<dbReference type="RefSeq" id="WP_379082822.1">
    <property type="nucleotide sequence ID" value="NZ_JBHULL010000044.1"/>
</dbReference>
<gene>
    <name evidence="1" type="ORF">ACFSR6_21495</name>
</gene>
<comment type="caution">
    <text evidence="1">The sequence shown here is derived from an EMBL/GenBank/DDBJ whole genome shotgun (WGS) entry which is preliminary data.</text>
</comment>
<reference evidence="2" key="1">
    <citation type="journal article" date="2019" name="Int. J. Syst. Evol. Microbiol.">
        <title>The Global Catalogue of Microorganisms (GCM) 10K type strain sequencing project: providing services to taxonomists for standard genome sequencing and annotation.</title>
        <authorList>
            <consortium name="The Broad Institute Genomics Platform"/>
            <consortium name="The Broad Institute Genome Sequencing Center for Infectious Disease"/>
            <person name="Wu L."/>
            <person name="Ma J."/>
        </authorList>
    </citation>
    <scope>NUCLEOTIDE SEQUENCE [LARGE SCALE GENOMIC DNA]</scope>
    <source>
        <strain evidence="2">KCTC 42866</strain>
    </source>
</reference>
<keyword evidence="2" id="KW-1185">Reference proteome</keyword>